<comment type="caution">
    <text evidence="1">The sequence shown here is derived from an EMBL/GenBank/DDBJ whole genome shotgun (WGS) entry which is preliminary data.</text>
</comment>
<evidence type="ECO:0000313" key="1">
    <source>
        <dbReference type="EMBL" id="KAG8085499.1"/>
    </source>
</evidence>
<accession>A0A8J6BE36</accession>
<reference evidence="1" key="1">
    <citation type="journal article" date="2021" name="bioRxiv">
        <title>Whole Genome Assembly and Annotation of Northern Wild Rice, Zizania palustris L., Supports a Whole Genome Duplication in the Zizania Genus.</title>
        <authorList>
            <person name="Haas M."/>
            <person name="Kono T."/>
            <person name="Macchietto M."/>
            <person name="Millas R."/>
            <person name="McGilp L."/>
            <person name="Shao M."/>
            <person name="Duquette J."/>
            <person name="Hirsch C.N."/>
            <person name="Kimball J."/>
        </authorList>
    </citation>
    <scope>NUCLEOTIDE SEQUENCE</scope>
    <source>
        <tissue evidence="1">Fresh leaf tissue</tissue>
    </source>
</reference>
<dbReference type="Proteomes" id="UP000729402">
    <property type="component" value="Unassembled WGS sequence"/>
</dbReference>
<keyword evidence="2" id="KW-1185">Reference proteome</keyword>
<dbReference type="AlphaFoldDB" id="A0A8J6BE36"/>
<name>A0A8J6BE36_ZIZPA</name>
<dbReference type="EMBL" id="JAAALK010000082">
    <property type="protein sequence ID" value="KAG8085499.1"/>
    <property type="molecule type" value="Genomic_DNA"/>
</dbReference>
<evidence type="ECO:0000313" key="2">
    <source>
        <dbReference type="Proteomes" id="UP000729402"/>
    </source>
</evidence>
<reference evidence="1" key="2">
    <citation type="submission" date="2021-02" db="EMBL/GenBank/DDBJ databases">
        <authorList>
            <person name="Kimball J.A."/>
            <person name="Haas M.W."/>
            <person name="Macchietto M."/>
            <person name="Kono T."/>
            <person name="Duquette J."/>
            <person name="Shao M."/>
        </authorList>
    </citation>
    <scope>NUCLEOTIDE SEQUENCE</scope>
    <source>
        <tissue evidence="1">Fresh leaf tissue</tissue>
    </source>
</reference>
<protein>
    <submittedName>
        <fullName evidence="1">Uncharacterized protein</fullName>
    </submittedName>
</protein>
<proteinExistence type="predicted"/>
<organism evidence="1 2">
    <name type="scientific">Zizania palustris</name>
    <name type="common">Northern wild rice</name>
    <dbReference type="NCBI Taxonomy" id="103762"/>
    <lineage>
        <taxon>Eukaryota</taxon>
        <taxon>Viridiplantae</taxon>
        <taxon>Streptophyta</taxon>
        <taxon>Embryophyta</taxon>
        <taxon>Tracheophyta</taxon>
        <taxon>Spermatophyta</taxon>
        <taxon>Magnoliopsida</taxon>
        <taxon>Liliopsida</taxon>
        <taxon>Poales</taxon>
        <taxon>Poaceae</taxon>
        <taxon>BOP clade</taxon>
        <taxon>Oryzoideae</taxon>
        <taxon>Oryzeae</taxon>
        <taxon>Zizaniinae</taxon>
        <taxon>Zizania</taxon>
    </lineage>
</organism>
<gene>
    <name evidence="1" type="ORF">GUJ93_ZPchr0010g7696</name>
</gene>
<sequence>MGETELAARESAGLGIAARIGIRKLTGCSGRALQPHAADEDSYVDADGGAAFTLPRACVRLVTRRLVASDKKRVKYEELRRSTPRSEHMILCG</sequence>